<accession>A0A7C8QST9</accession>
<evidence type="ECO:0000256" key="6">
    <source>
        <dbReference type="ARBA" id="ARBA00023328"/>
    </source>
</evidence>
<dbReference type="EMBL" id="WIWS01000024">
    <property type="protein sequence ID" value="KAF3222850.1"/>
    <property type="molecule type" value="Genomic_DNA"/>
</dbReference>
<evidence type="ECO:0000313" key="8">
    <source>
        <dbReference type="EMBL" id="KAF3222850.1"/>
    </source>
</evidence>
<feature type="compositionally biased region" description="Acidic residues" evidence="7">
    <location>
        <begin position="248"/>
        <end position="258"/>
    </location>
</feature>
<comment type="subcellular location">
    <subcellularLocation>
        <location evidence="2">Chromosome</location>
        <location evidence="2">Centromere</location>
    </subcellularLocation>
    <subcellularLocation>
        <location evidence="1">Nucleus</location>
    </subcellularLocation>
</comment>
<dbReference type="PANTHER" id="PTHR14582:SF1">
    <property type="entry name" value="CENTROMERE PROTEIN O"/>
    <property type="match status" value="1"/>
</dbReference>
<dbReference type="InterPro" id="IPR018464">
    <property type="entry name" value="CENP-O"/>
</dbReference>
<keyword evidence="5" id="KW-0539">Nucleus</keyword>
<dbReference type="Proteomes" id="UP000472727">
    <property type="component" value="Unassembled WGS sequence"/>
</dbReference>
<evidence type="ECO:0000256" key="4">
    <source>
        <dbReference type="ARBA" id="ARBA00022454"/>
    </source>
</evidence>
<organism evidence="8 9">
    <name type="scientific">Orbilia oligospora</name>
    <name type="common">Nematode-trapping fungus</name>
    <name type="synonym">Arthrobotrys oligospora</name>
    <dbReference type="NCBI Taxonomy" id="2813651"/>
    <lineage>
        <taxon>Eukaryota</taxon>
        <taxon>Fungi</taxon>
        <taxon>Dikarya</taxon>
        <taxon>Ascomycota</taxon>
        <taxon>Pezizomycotina</taxon>
        <taxon>Orbiliomycetes</taxon>
        <taxon>Orbiliales</taxon>
        <taxon>Orbiliaceae</taxon>
        <taxon>Orbilia</taxon>
    </lineage>
</organism>
<feature type="region of interest" description="Disordered" evidence="7">
    <location>
        <begin position="55"/>
        <end position="79"/>
    </location>
</feature>
<name>A0A7C8QST9_ORBOL</name>
<gene>
    <name evidence="8" type="ORF">TWF106_005283</name>
</gene>
<reference evidence="8 9" key="1">
    <citation type="submission" date="2019-06" db="EMBL/GenBank/DDBJ databases">
        <authorList>
            <person name="Palmer J.M."/>
        </authorList>
    </citation>
    <scope>NUCLEOTIDE SEQUENCE [LARGE SCALE GENOMIC DNA]</scope>
    <source>
        <strain evidence="8 9">TWF106</strain>
    </source>
</reference>
<dbReference type="GO" id="GO:0005634">
    <property type="term" value="C:nucleus"/>
    <property type="evidence" value="ECO:0007669"/>
    <property type="project" value="UniProtKB-SubCell"/>
</dbReference>
<dbReference type="AlphaFoldDB" id="A0A7C8QST9"/>
<dbReference type="Pfam" id="PF09496">
    <property type="entry name" value="CENP-O"/>
    <property type="match status" value="1"/>
</dbReference>
<evidence type="ECO:0000256" key="3">
    <source>
        <dbReference type="ARBA" id="ARBA00007321"/>
    </source>
</evidence>
<keyword evidence="4" id="KW-0158">Chromosome</keyword>
<dbReference type="PANTHER" id="PTHR14582">
    <property type="entry name" value="INNER KINETOCHORE SUBUNIT MAL2"/>
    <property type="match status" value="1"/>
</dbReference>
<comment type="caution">
    <text evidence="8">The sequence shown here is derived from an EMBL/GenBank/DDBJ whole genome shotgun (WGS) entry which is preliminary data.</text>
</comment>
<evidence type="ECO:0000256" key="2">
    <source>
        <dbReference type="ARBA" id="ARBA00004584"/>
    </source>
</evidence>
<comment type="similarity">
    <text evidence="3">Belongs to the CENP-O/MCM21 family.</text>
</comment>
<evidence type="ECO:0000256" key="5">
    <source>
        <dbReference type="ARBA" id="ARBA00023242"/>
    </source>
</evidence>
<sequence>MSSPPPLPHKFNLSEEPDLPELQQQIHDLTQLRNSYQASLLSLRSTKTLKDHLSSSLSSFSSTTPSSQTNPPISISPSLQISDKNLNDILLARSAELSADHQEWTQEALYRMAGLTKFSVTDPSASSPSPFNNITGIRIEVMADGKFGTPYYLFLKPHDDTPKPTPENPSPTETPSETHLILHRHTIPAYFIQPLNDLAEKYLPPPPRIQNLDRFVRDVRHFLVLHYLRRASLSHIKNEVYQNLPQPDLDDNNNDNDNDNGNNDNIPNIYVSEFIIDPEARLVEIHWLQTHNPSTKRLAYIALTEEGGIEGLVVKEDNQRILHMEMQIKGPNWLRGATDSMDWIPGLFQRLQWSSAPPSSSF</sequence>
<evidence type="ECO:0000256" key="7">
    <source>
        <dbReference type="SAM" id="MobiDB-lite"/>
    </source>
</evidence>
<dbReference type="GO" id="GO:0031511">
    <property type="term" value="C:Mis6-Sim4 complex"/>
    <property type="evidence" value="ECO:0007669"/>
    <property type="project" value="TreeGrafter"/>
</dbReference>
<evidence type="ECO:0000256" key="1">
    <source>
        <dbReference type="ARBA" id="ARBA00004123"/>
    </source>
</evidence>
<protein>
    <submittedName>
        <fullName evidence="8">Uncharacterized protein</fullName>
    </submittedName>
</protein>
<evidence type="ECO:0000313" key="9">
    <source>
        <dbReference type="Proteomes" id="UP000472727"/>
    </source>
</evidence>
<keyword evidence="6" id="KW-0137">Centromere</keyword>
<feature type="region of interest" description="Disordered" evidence="7">
    <location>
        <begin position="244"/>
        <end position="265"/>
    </location>
</feature>
<proteinExistence type="inferred from homology"/>